<reference evidence="7 8" key="1">
    <citation type="submission" date="2014-07" db="EMBL/GenBank/DDBJ databases">
        <title>Methanogenic archaea and the global carbon cycle.</title>
        <authorList>
            <person name="Henriksen J.R."/>
            <person name="Luke J."/>
            <person name="Reinhart S."/>
            <person name="Benedict M.N."/>
            <person name="Youngblut N.D."/>
            <person name="Metcalf M.E."/>
            <person name="Whitaker R.J."/>
            <person name="Metcalf W.W."/>
        </authorList>
    </citation>
    <scope>NUCLEOTIDE SEQUENCE [LARGE SCALE GENOMIC DNA]</scope>
    <source>
        <strain evidence="7 8">HI350</strain>
    </source>
</reference>
<dbReference type="HOGENOM" id="CLU_039483_2_3_2"/>
<dbReference type="InterPro" id="IPR000412">
    <property type="entry name" value="ABC_2_transport"/>
</dbReference>
<feature type="transmembrane region" description="Helical" evidence="5">
    <location>
        <begin position="27"/>
        <end position="47"/>
    </location>
</feature>
<dbReference type="GO" id="GO:0043190">
    <property type="term" value="C:ATP-binding cassette (ABC) transporter complex"/>
    <property type="evidence" value="ECO:0007669"/>
    <property type="project" value="InterPro"/>
</dbReference>
<feature type="transmembrane region" description="Helical" evidence="5">
    <location>
        <begin position="139"/>
        <end position="162"/>
    </location>
</feature>
<gene>
    <name evidence="7" type="ORF">MSSIH_0741</name>
</gene>
<organism evidence="7 8">
    <name type="scientific">Methanosarcina siciliae HI350</name>
    <dbReference type="NCBI Taxonomy" id="1434119"/>
    <lineage>
        <taxon>Archaea</taxon>
        <taxon>Methanobacteriati</taxon>
        <taxon>Methanobacteriota</taxon>
        <taxon>Stenosarchaea group</taxon>
        <taxon>Methanomicrobia</taxon>
        <taxon>Methanosarcinales</taxon>
        <taxon>Methanosarcinaceae</taxon>
        <taxon>Methanosarcina</taxon>
    </lineage>
</organism>
<keyword evidence="3 5" id="KW-1133">Transmembrane helix</keyword>
<dbReference type="GO" id="GO:0140359">
    <property type="term" value="F:ABC-type transporter activity"/>
    <property type="evidence" value="ECO:0007669"/>
    <property type="project" value="InterPro"/>
</dbReference>
<evidence type="ECO:0000256" key="3">
    <source>
        <dbReference type="ARBA" id="ARBA00022989"/>
    </source>
</evidence>
<sequence length="248" mass="27578">MKKTGFYLKAVFYYFERDLVKWLRGRVTVVSSLVMPAAWLVFVGLALPTKFTDNYLEFITPGILVMTILFSSLQGGSLMIFDKILGFLNKFLAMPSPRESMLYGKILFISIRGLLQATVILLIATVLGVRISNPINIVLIYLTLFLFSVFFSALSTMIGLHLSDHDSYAAVNSMISMPLFFTSSALMPYDVMPTWLRTLAKLNPVSYAIDSTRMLFEGGIPVHGLIGLTVGAGIMVLLGTYQFRKAVV</sequence>
<evidence type="ECO:0000313" key="7">
    <source>
        <dbReference type="EMBL" id="AKB31431.1"/>
    </source>
</evidence>
<dbReference type="AlphaFoldDB" id="A0A0E3LA55"/>
<keyword evidence="2 5" id="KW-0812">Transmembrane</keyword>
<protein>
    <submittedName>
        <fullName evidence="7">ABC transporter, permease protein</fullName>
    </submittedName>
</protein>
<dbReference type="InterPro" id="IPR013525">
    <property type="entry name" value="ABC2_TM"/>
</dbReference>
<dbReference type="Pfam" id="PF01061">
    <property type="entry name" value="ABC2_membrane"/>
    <property type="match status" value="1"/>
</dbReference>
<evidence type="ECO:0000256" key="5">
    <source>
        <dbReference type="SAM" id="Phobius"/>
    </source>
</evidence>
<dbReference type="GeneID" id="24859547"/>
<evidence type="ECO:0000256" key="2">
    <source>
        <dbReference type="ARBA" id="ARBA00022692"/>
    </source>
</evidence>
<dbReference type="GeneID" id="41604716"/>
<accession>A0A0E3LA55</accession>
<proteinExistence type="predicted"/>
<feature type="transmembrane region" description="Helical" evidence="5">
    <location>
        <begin position="169"/>
        <end position="189"/>
    </location>
</feature>
<name>A0A0E3LA55_9EURY</name>
<feature type="transmembrane region" description="Helical" evidence="5">
    <location>
        <begin position="220"/>
        <end position="241"/>
    </location>
</feature>
<dbReference type="PANTHER" id="PTHR43229:SF2">
    <property type="entry name" value="NODULATION PROTEIN J"/>
    <property type="match status" value="1"/>
</dbReference>
<keyword evidence="4 5" id="KW-0472">Membrane</keyword>
<evidence type="ECO:0000313" key="8">
    <source>
        <dbReference type="Proteomes" id="UP000033092"/>
    </source>
</evidence>
<evidence type="ECO:0000256" key="1">
    <source>
        <dbReference type="ARBA" id="ARBA00004141"/>
    </source>
</evidence>
<dbReference type="PIRSF" id="PIRSF006648">
    <property type="entry name" value="DrrB"/>
    <property type="match status" value="1"/>
</dbReference>
<dbReference type="EMBL" id="CP009507">
    <property type="protein sequence ID" value="AKB31431.1"/>
    <property type="molecule type" value="Genomic_DNA"/>
</dbReference>
<evidence type="ECO:0000259" key="6">
    <source>
        <dbReference type="PROSITE" id="PS51012"/>
    </source>
</evidence>
<dbReference type="InterPro" id="IPR047817">
    <property type="entry name" value="ABC2_TM_bact-type"/>
</dbReference>
<feature type="transmembrane region" description="Helical" evidence="5">
    <location>
        <begin position="102"/>
        <end position="127"/>
    </location>
</feature>
<evidence type="ECO:0000256" key="4">
    <source>
        <dbReference type="ARBA" id="ARBA00023136"/>
    </source>
</evidence>
<comment type="subcellular location">
    <subcellularLocation>
        <location evidence="1">Membrane</location>
        <topology evidence="1">Multi-pass membrane protein</topology>
    </subcellularLocation>
</comment>
<dbReference type="KEGG" id="msz:MSSIH_0741"/>
<feature type="domain" description="ABC transmembrane type-2" evidence="6">
    <location>
        <begin position="23"/>
        <end position="246"/>
    </location>
</feature>
<dbReference type="RefSeq" id="WP_048170239.1">
    <property type="nucleotide sequence ID" value="NZ_CP009507.1"/>
</dbReference>
<dbReference type="Proteomes" id="UP000033092">
    <property type="component" value="Chromosome"/>
</dbReference>
<dbReference type="InterPro" id="IPR051784">
    <property type="entry name" value="Nod_factor_ABC_transporter"/>
</dbReference>
<feature type="transmembrane region" description="Helical" evidence="5">
    <location>
        <begin position="59"/>
        <end position="81"/>
    </location>
</feature>
<dbReference type="PROSITE" id="PS51012">
    <property type="entry name" value="ABC_TM2"/>
    <property type="match status" value="1"/>
</dbReference>
<dbReference type="PANTHER" id="PTHR43229">
    <property type="entry name" value="NODULATION PROTEIN J"/>
    <property type="match status" value="1"/>
</dbReference>
<dbReference type="PATRIC" id="fig|1434119.4.peg.936"/>